<dbReference type="RefSeq" id="WP_160497432.1">
    <property type="nucleotide sequence ID" value="NZ_WUBI01000001.1"/>
</dbReference>
<dbReference type="GO" id="GO:0003700">
    <property type="term" value="F:DNA-binding transcription factor activity"/>
    <property type="evidence" value="ECO:0007669"/>
    <property type="project" value="InterPro"/>
</dbReference>
<dbReference type="Proteomes" id="UP000460318">
    <property type="component" value="Unassembled WGS sequence"/>
</dbReference>
<dbReference type="InterPro" id="IPR001789">
    <property type="entry name" value="Sig_transdc_resp-reg_receiver"/>
</dbReference>
<keyword evidence="3" id="KW-0804">Transcription</keyword>
<dbReference type="InterPro" id="IPR011006">
    <property type="entry name" value="CheY-like_superfamily"/>
</dbReference>
<feature type="modified residue" description="4-aspartylphosphate" evidence="4">
    <location>
        <position position="55"/>
    </location>
</feature>
<dbReference type="InterPro" id="IPR009057">
    <property type="entry name" value="Homeodomain-like_sf"/>
</dbReference>
<dbReference type="SUPFAM" id="SSF46689">
    <property type="entry name" value="Homeodomain-like"/>
    <property type="match status" value="2"/>
</dbReference>
<dbReference type="AlphaFoldDB" id="A0A7X3LFS0"/>
<dbReference type="PROSITE" id="PS01124">
    <property type="entry name" value="HTH_ARAC_FAMILY_2"/>
    <property type="match status" value="1"/>
</dbReference>
<keyword evidence="8" id="KW-1185">Reference proteome</keyword>
<dbReference type="PANTHER" id="PTHR43280:SF28">
    <property type="entry name" value="HTH-TYPE TRANSCRIPTIONAL ACTIVATOR RHAS"/>
    <property type="match status" value="1"/>
</dbReference>
<comment type="caution">
    <text evidence="7">The sequence shown here is derived from an EMBL/GenBank/DDBJ whole genome shotgun (WGS) entry which is preliminary data.</text>
</comment>
<evidence type="ECO:0000259" key="6">
    <source>
        <dbReference type="PROSITE" id="PS50110"/>
    </source>
</evidence>
<dbReference type="Gene3D" id="1.10.10.60">
    <property type="entry name" value="Homeodomain-like"/>
    <property type="match status" value="2"/>
</dbReference>
<evidence type="ECO:0000313" key="7">
    <source>
        <dbReference type="EMBL" id="MWV43971.1"/>
    </source>
</evidence>
<dbReference type="GO" id="GO:0000160">
    <property type="term" value="P:phosphorelay signal transduction system"/>
    <property type="evidence" value="ECO:0007669"/>
    <property type="project" value="InterPro"/>
</dbReference>
<dbReference type="InterPro" id="IPR018062">
    <property type="entry name" value="HTH_AraC-typ_CS"/>
</dbReference>
<dbReference type="SMART" id="SM00342">
    <property type="entry name" value="HTH_ARAC"/>
    <property type="match status" value="1"/>
</dbReference>
<dbReference type="SMART" id="SM00448">
    <property type="entry name" value="REC"/>
    <property type="match status" value="1"/>
</dbReference>
<evidence type="ECO:0000256" key="2">
    <source>
        <dbReference type="ARBA" id="ARBA00023125"/>
    </source>
</evidence>
<dbReference type="Pfam" id="PF17853">
    <property type="entry name" value="GGDEF_2"/>
    <property type="match status" value="1"/>
</dbReference>
<sequence>MLKVLLVDDEPGAIKTFKYLLDWNEYGFQVAGEAANGHEALSMLDHHHYDVMFTDIRMPGISGLDLISAVRSRSDIPIIAVSGFDEFAYVKQCLKYGVKDYLLKPVNEEDVIRLLSNIAEELQFRDKLERRMQLGISALKDQTFNFWVQGRLQDEQVVEHLRMLNIELGEHDSYCCMLVEMDFHEHADAQMVDQDIETTRFAVRNIIEEILDCHGVLFEISRERYGILMYRDPVLLDSKRCVRIATEIQECVLRFAKISITIGIGPVVLAIMEVESSFYSAQLALDRKFLLGTPSIICGTVAPADLNTREIMNIRNTKRQFEDMIRQGELPQIVSLLDYQMEYFISQSTPKSVVQVMILDLFSSIYRLERERARTLDEALRLPPDEYARIFRASTIQELFQYAKEKCLDIIKRIEQSEEPPSSNAIEQVKRIAKTNYASNISLKNIAEQIFMNPVYLGHLFKTMEGVSFNDYLLKIRLEEAKQQLMYSDKKIYQIANDVGYRHLDWFYRKFKEYTGVSATEFRSAHGKPK</sequence>
<dbReference type="Pfam" id="PF12833">
    <property type="entry name" value="HTH_18"/>
    <property type="match status" value="1"/>
</dbReference>
<evidence type="ECO:0000256" key="3">
    <source>
        <dbReference type="ARBA" id="ARBA00023163"/>
    </source>
</evidence>
<dbReference type="InterPro" id="IPR018060">
    <property type="entry name" value="HTH_AraC"/>
</dbReference>
<evidence type="ECO:0000256" key="4">
    <source>
        <dbReference type="PROSITE-ProRule" id="PRU00169"/>
    </source>
</evidence>
<evidence type="ECO:0000313" key="8">
    <source>
        <dbReference type="Proteomes" id="UP000460318"/>
    </source>
</evidence>
<dbReference type="Pfam" id="PF00072">
    <property type="entry name" value="Response_reg"/>
    <property type="match status" value="1"/>
</dbReference>
<dbReference type="Gene3D" id="3.40.50.2300">
    <property type="match status" value="1"/>
</dbReference>
<dbReference type="PROSITE" id="PS00041">
    <property type="entry name" value="HTH_ARAC_FAMILY_1"/>
    <property type="match status" value="1"/>
</dbReference>
<evidence type="ECO:0000256" key="1">
    <source>
        <dbReference type="ARBA" id="ARBA00023015"/>
    </source>
</evidence>
<name>A0A7X3LFS0_9BACL</name>
<keyword evidence="2" id="KW-0238">DNA-binding</keyword>
<proteinExistence type="predicted"/>
<dbReference type="InterPro" id="IPR041522">
    <property type="entry name" value="CdaR_GGDEF"/>
</dbReference>
<accession>A0A7X3LFS0</accession>
<dbReference type="PROSITE" id="PS50110">
    <property type="entry name" value="RESPONSE_REGULATORY"/>
    <property type="match status" value="1"/>
</dbReference>
<evidence type="ECO:0000259" key="5">
    <source>
        <dbReference type="PROSITE" id="PS01124"/>
    </source>
</evidence>
<gene>
    <name evidence="7" type="ORF">GRF59_10025</name>
</gene>
<protein>
    <submittedName>
        <fullName evidence="7">Response regulator</fullName>
    </submittedName>
</protein>
<keyword evidence="1" id="KW-0805">Transcription regulation</keyword>
<dbReference type="SUPFAM" id="SSF52172">
    <property type="entry name" value="CheY-like"/>
    <property type="match status" value="1"/>
</dbReference>
<dbReference type="PANTHER" id="PTHR43280">
    <property type="entry name" value="ARAC-FAMILY TRANSCRIPTIONAL REGULATOR"/>
    <property type="match status" value="1"/>
</dbReference>
<feature type="domain" description="Response regulatory" evidence="6">
    <location>
        <begin position="3"/>
        <end position="119"/>
    </location>
</feature>
<feature type="domain" description="HTH araC/xylS-type" evidence="5">
    <location>
        <begin position="427"/>
        <end position="525"/>
    </location>
</feature>
<reference evidence="7 8" key="1">
    <citation type="submission" date="2019-12" db="EMBL/GenBank/DDBJ databases">
        <title>Paenibacillus sp. nov., an endophytic bacterium isolated from the stem of Dendrobium.</title>
        <authorList>
            <person name="Zhao R."/>
        </authorList>
    </citation>
    <scope>NUCLEOTIDE SEQUENCE [LARGE SCALE GENOMIC DNA]</scope>
    <source>
        <strain evidence="7 8">HJL G12</strain>
    </source>
</reference>
<keyword evidence="4" id="KW-0597">Phosphoprotein</keyword>
<dbReference type="GO" id="GO:0043565">
    <property type="term" value="F:sequence-specific DNA binding"/>
    <property type="evidence" value="ECO:0007669"/>
    <property type="project" value="InterPro"/>
</dbReference>
<dbReference type="EMBL" id="WUBI01000001">
    <property type="protein sequence ID" value="MWV43971.1"/>
    <property type="molecule type" value="Genomic_DNA"/>
</dbReference>
<dbReference type="CDD" id="cd17536">
    <property type="entry name" value="REC_YesN-like"/>
    <property type="match status" value="1"/>
</dbReference>
<organism evidence="7 8">
    <name type="scientific">Paenibacillus dendrobii</name>
    <dbReference type="NCBI Taxonomy" id="2691084"/>
    <lineage>
        <taxon>Bacteria</taxon>
        <taxon>Bacillati</taxon>
        <taxon>Bacillota</taxon>
        <taxon>Bacilli</taxon>
        <taxon>Bacillales</taxon>
        <taxon>Paenibacillaceae</taxon>
        <taxon>Paenibacillus</taxon>
    </lineage>
</organism>